<evidence type="ECO:0000313" key="3">
    <source>
        <dbReference type="EMBL" id="CAI5440205.1"/>
    </source>
</evidence>
<evidence type="ECO:0000313" key="4">
    <source>
        <dbReference type="Proteomes" id="UP001152747"/>
    </source>
</evidence>
<dbReference type="PANTHER" id="PTHR24416">
    <property type="entry name" value="TYROSINE-PROTEIN KINASE RECEPTOR"/>
    <property type="match status" value="1"/>
</dbReference>
<dbReference type="EMBL" id="CANHGI010000001">
    <property type="protein sequence ID" value="CAI5440205.1"/>
    <property type="molecule type" value="Genomic_DNA"/>
</dbReference>
<dbReference type="OrthoDB" id="3256376at2759"/>
<dbReference type="GO" id="GO:0007169">
    <property type="term" value="P:cell surface receptor protein tyrosine kinase signaling pathway"/>
    <property type="evidence" value="ECO:0007669"/>
    <property type="project" value="TreeGrafter"/>
</dbReference>
<sequence length="172" mass="20131">MANNNQQFEFYAHNDLDHILRISDFRESERPAETISTLIFTPKTDVYSYGVLCFEIFSEGEEPWHDVTNAEVKKNVVSGRYLHLPDSCPDKLRRFINEKIYVVDSTKRAGIKEVLRMVDFEIAILEEKEKEKEGEKDLSPLSTSCGHQKNQHQHLIPNPHHKKNKKKKECEF</sequence>
<proteinExistence type="predicted"/>
<dbReference type="InterPro" id="IPR050122">
    <property type="entry name" value="RTK"/>
</dbReference>
<feature type="domain" description="Tyrosine-protein kinase catalytic" evidence="2">
    <location>
        <begin position="1"/>
        <end position="118"/>
    </location>
</feature>
<dbReference type="GO" id="GO:0005886">
    <property type="term" value="C:plasma membrane"/>
    <property type="evidence" value="ECO:0007669"/>
    <property type="project" value="TreeGrafter"/>
</dbReference>
<dbReference type="Pfam" id="PF07714">
    <property type="entry name" value="PK_Tyr_Ser-Thr"/>
    <property type="match status" value="1"/>
</dbReference>
<dbReference type="PANTHER" id="PTHR24416:SF611">
    <property type="entry name" value="TYROSINE-PROTEIN KINASE TRANSMEMBRANE RECEPTOR ROR"/>
    <property type="match status" value="1"/>
</dbReference>
<organism evidence="3 4">
    <name type="scientific">Caenorhabditis angaria</name>
    <dbReference type="NCBI Taxonomy" id="860376"/>
    <lineage>
        <taxon>Eukaryota</taxon>
        <taxon>Metazoa</taxon>
        <taxon>Ecdysozoa</taxon>
        <taxon>Nematoda</taxon>
        <taxon>Chromadorea</taxon>
        <taxon>Rhabditida</taxon>
        <taxon>Rhabditina</taxon>
        <taxon>Rhabditomorpha</taxon>
        <taxon>Rhabditoidea</taxon>
        <taxon>Rhabditidae</taxon>
        <taxon>Peloderinae</taxon>
        <taxon>Caenorhabditis</taxon>
    </lineage>
</organism>
<dbReference type="Proteomes" id="UP001152747">
    <property type="component" value="Unassembled WGS sequence"/>
</dbReference>
<dbReference type="SMART" id="SM00219">
    <property type="entry name" value="TyrKc"/>
    <property type="match status" value="1"/>
</dbReference>
<accession>A0A9P1I8M0</accession>
<gene>
    <name evidence="3" type="ORF">CAMP_LOCUS2842</name>
</gene>
<dbReference type="InterPro" id="IPR001245">
    <property type="entry name" value="Ser-Thr/Tyr_kinase_cat_dom"/>
</dbReference>
<evidence type="ECO:0000259" key="2">
    <source>
        <dbReference type="SMART" id="SM00219"/>
    </source>
</evidence>
<feature type="compositionally biased region" description="Basic residues" evidence="1">
    <location>
        <begin position="159"/>
        <end position="172"/>
    </location>
</feature>
<dbReference type="GO" id="GO:0043235">
    <property type="term" value="C:receptor complex"/>
    <property type="evidence" value="ECO:0007669"/>
    <property type="project" value="TreeGrafter"/>
</dbReference>
<reference evidence="3" key="1">
    <citation type="submission" date="2022-11" db="EMBL/GenBank/DDBJ databases">
        <authorList>
            <person name="Kikuchi T."/>
        </authorList>
    </citation>
    <scope>NUCLEOTIDE SEQUENCE</scope>
    <source>
        <strain evidence="3">PS1010</strain>
    </source>
</reference>
<dbReference type="GO" id="GO:0004714">
    <property type="term" value="F:transmembrane receptor protein tyrosine kinase activity"/>
    <property type="evidence" value="ECO:0007669"/>
    <property type="project" value="TreeGrafter"/>
</dbReference>
<protein>
    <recommendedName>
        <fullName evidence="2">Tyrosine-protein kinase catalytic domain-containing protein</fullName>
    </recommendedName>
</protein>
<comment type="caution">
    <text evidence="3">The sequence shown here is derived from an EMBL/GenBank/DDBJ whole genome shotgun (WGS) entry which is preliminary data.</text>
</comment>
<dbReference type="AlphaFoldDB" id="A0A9P1I8M0"/>
<dbReference type="InterPro" id="IPR020635">
    <property type="entry name" value="Tyr_kinase_cat_dom"/>
</dbReference>
<keyword evidence="4" id="KW-1185">Reference proteome</keyword>
<evidence type="ECO:0000256" key="1">
    <source>
        <dbReference type="SAM" id="MobiDB-lite"/>
    </source>
</evidence>
<feature type="compositionally biased region" description="Basic and acidic residues" evidence="1">
    <location>
        <begin position="129"/>
        <end position="138"/>
    </location>
</feature>
<dbReference type="InterPro" id="IPR011009">
    <property type="entry name" value="Kinase-like_dom_sf"/>
</dbReference>
<dbReference type="SUPFAM" id="SSF56112">
    <property type="entry name" value="Protein kinase-like (PK-like)"/>
    <property type="match status" value="1"/>
</dbReference>
<name>A0A9P1I8M0_9PELO</name>
<dbReference type="Gene3D" id="1.10.510.10">
    <property type="entry name" value="Transferase(Phosphotransferase) domain 1"/>
    <property type="match status" value="1"/>
</dbReference>
<feature type="region of interest" description="Disordered" evidence="1">
    <location>
        <begin position="129"/>
        <end position="172"/>
    </location>
</feature>